<feature type="transmembrane region" description="Helical" evidence="1">
    <location>
        <begin position="140"/>
        <end position="161"/>
    </location>
</feature>
<keyword evidence="1" id="KW-0812">Transmembrane</keyword>
<organism evidence="2 3">
    <name type="scientific">Aplosporella prunicola CBS 121167</name>
    <dbReference type="NCBI Taxonomy" id="1176127"/>
    <lineage>
        <taxon>Eukaryota</taxon>
        <taxon>Fungi</taxon>
        <taxon>Dikarya</taxon>
        <taxon>Ascomycota</taxon>
        <taxon>Pezizomycotina</taxon>
        <taxon>Dothideomycetes</taxon>
        <taxon>Dothideomycetes incertae sedis</taxon>
        <taxon>Botryosphaeriales</taxon>
        <taxon>Aplosporellaceae</taxon>
        <taxon>Aplosporella</taxon>
    </lineage>
</organism>
<feature type="transmembrane region" description="Helical" evidence="1">
    <location>
        <begin position="96"/>
        <end position="120"/>
    </location>
</feature>
<feature type="transmembrane region" description="Helical" evidence="1">
    <location>
        <begin position="55"/>
        <end position="75"/>
    </location>
</feature>
<protein>
    <submittedName>
        <fullName evidence="2">Uncharacterized protein</fullName>
    </submittedName>
</protein>
<accession>A0A6A6B0A7</accession>
<feature type="transmembrane region" description="Helical" evidence="1">
    <location>
        <begin position="240"/>
        <end position="260"/>
    </location>
</feature>
<evidence type="ECO:0000256" key="1">
    <source>
        <dbReference type="SAM" id="Phobius"/>
    </source>
</evidence>
<dbReference type="Proteomes" id="UP000799438">
    <property type="component" value="Unassembled WGS sequence"/>
</dbReference>
<proteinExistence type="predicted"/>
<gene>
    <name evidence="2" type="ORF">K452DRAFT_99676</name>
</gene>
<evidence type="ECO:0000313" key="2">
    <source>
        <dbReference type="EMBL" id="KAF2137609.1"/>
    </source>
</evidence>
<feature type="transmembrane region" description="Helical" evidence="1">
    <location>
        <begin position="202"/>
        <end position="228"/>
    </location>
</feature>
<dbReference type="GeneID" id="54304921"/>
<evidence type="ECO:0000313" key="3">
    <source>
        <dbReference type="Proteomes" id="UP000799438"/>
    </source>
</evidence>
<keyword evidence="1" id="KW-1133">Transmembrane helix</keyword>
<sequence>MGHRRDGAPGIFFVFLFFCRVKGSTRVHFYFTFSTFFFFFCLRSSSLFFDGGIDIVIAAWLTRSYLLTASVRFFGRLFCWKFCSSFSFPGVRFFGLVLFSLLALICLLVCLLNCWMPTYLHTYSTTTTSSSFSSSISSLSRLRLCFLLLLLLLLGPLLLLLQRRLLAGVACPLIFLRCGAVVGVVGVCASPSYAAVLCLPTYLWLLLPYAICLPVACCLLLVACCLVFACLPACLFGWRLCVSFAFVLACLHVCDVIGLVGPGWVSWALVCLCVWLW</sequence>
<feature type="transmembrane region" description="Helical" evidence="1">
    <location>
        <begin position="173"/>
        <end position="196"/>
    </location>
</feature>
<name>A0A6A6B0A7_9PEZI</name>
<dbReference type="RefSeq" id="XP_033393324.1">
    <property type="nucleotide sequence ID" value="XM_033547414.1"/>
</dbReference>
<keyword evidence="3" id="KW-1185">Reference proteome</keyword>
<reference evidence="2" key="1">
    <citation type="journal article" date="2020" name="Stud. Mycol.">
        <title>101 Dothideomycetes genomes: a test case for predicting lifestyles and emergence of pathogens.</title>
        <authorList>
            <person name="Haridas S."/>
            <person name="Albert R."/>
            <person name="Binder M."/>
            <person name="Bloem J."/>
            <person name="Labutti K."/>
            <person name="Salamov A."/>
            <person name="Andreopoulos B."/>
            <person name="Baker S."/>
            <person name="Barry K."/>
            <person name="Bills G."/>
            <person name="Bluhm B."/>
            <person name="Cannon C."/>
            <person name="Castanera R."/>
            <person name="Culley D."/>
            <person name="Daum C."/>
            <person name="Ezra D."/>
            <person name="Gonzalez J."/>
            <person name="Henrissat B."/>
            <person name="Kuo A."/>
            <person name="Liang C."/>
            <person name="Lipzen A."/>
            <person name="Lutzoni F."/>
            <person name="Magnuson J."/>
            <person name="Mondo S."/>
            <person name="Nolan M."/>
            <person name="Ohm R."/>
            <person name="Pangilinan J."/>
            <person name="Park H.-J."/>
            <person name="Ramirez L."/>
            <person name="Alfaro M."/>
            <person name="Sun H."/>
            <person name="Tritt A."/>
            <person name="Yoshinaga Y."/>
            <person name="Zwiers L.-H."/>
            <person name="Turgeon B."/>
            <person name="Goodwin S."/>
            <person name="Spatafora J."/>
            <person name="Crous P."/>
            <person name="Grigoriev I."/>
        </authorList>
    </citation>
    <scope>NUCLEOTIDE SEQUENCE</scope>
    <source>
        <strain evidence="2">CBS 121167</strain>
    </source>
</reference>
<dbReference type="EMBL" id="ML995501">
    <property type="protein sequence ID" value="KAF2137609.1"/>
    <property type="molecule type" value="Genomic_DNA"/>
</dbReference>
<feature type="transmembrane region" description="Helical" evidence="1">
    <location>
        <begin position="27"/>
        <end position="49"/>
    </location>
</feature>
<keyword evidence="1" id="KW-0472">Membrane</keyword>
<dbReference type="AlphaFoldDB" id="A0A6A6B0A7"/>